<comment type="caution">
    <text evidence="8">The sequence shown here is derived from an EMBL/GenBank/DDBJ whole genome shotgun (WGS) entry which is preliminary data.</text>
</comment>
<feature type="domain" description="Disease resistance R13L4/SHOC-2-like LRR" evidence="7">
    <location>
        <begin position="855"/>
        <end position="1169"/>
    </location>
</feature>
<dbReference type="Pfam" id="PF23559">
    <property type="entry name" value="WHD_DRP"/>
    <property type="match status" value="1"/>
</dbReference>
<dbReference type="AlphaFoldDB" id="A0AAW0IPM0"/>
<dbReference type="SUPFAM" id="SSF52058">
    <property type="entry name" value="L domain-like"/>
    <property type="match status" value="1"/>
</dbReference>
<feature type="domain" description="Disease resistance protein winged helix" evidence="6">
    <location>
        <begin position="694"/>
        <end position="758"/>
    </location>
</feature>
<dbReference type="Gene3D" id="1.10.10.10">
    <property type="entry name" value="Winged helix-like DNA-binding domain superfamily/Winged helix DNA-binding domain"/>
    <property type="match status" value="1"/>
</dbReference>
<keyword evidence="9" id="KW-1185">Reference proteome</keyword>
<dbReference type="InterPro" id="IPR044974">
    <property type="entry name" value="Disease_R_plants"/>
</dbReference>
<dbReference type="InterPro" id="IPR002182">
    <property type="entry name" value="NB-ARC"/>
</dbReference>
<dbReference type="CDD" id="cd14798">
    <property type="entry name" value="RX-CC_like"/>
    <property type="match status" value="1"/>
</dbReference>
<dbReference type="FunFam" id="1.10.10.10:FF:000322">
    <property type="entry name" value="Probable disease resistance protein At1g63360"/>
    <property type="match status" value="1"/>
</dbReference>
<dbReference type="InterPro" id="IPR027417">
    <property type="entry name" value="P-loop_NTPase"/>
</dbReference>
<dbReference type="PRINTS" id="PR00364">
    <property type="entry name" value="DISEASERSIST"/>
</dbReference>
<keyword evidence="1" id="KW-0677">Repeat</keyword>
<evidence type="ECO:0000313" key="8">
    <source>
        <dbReference type="EMBL" id="KAK7816665.1"/>
    </source>
</evidence>
<dbReference type="InterPro" id="IPR058922">
    <property type="entry name" value="WHD_DRP"/>
</dbReference>
<dbReference type="GO" id="GO:0098542">
    <property type="term" value="P:defense response to other organism"/>
    <property type="evidence" value="ECO:0007669"/>
    <property type="project" value="TreeGrafter"/>
</dbReference>
<name>A0AAW0IPM0_QUESU</name>
<dbReference type="GO" id="GO:0043531">
    <property type="term" value="F:ADP binding"/>
    <property type="evidence" value="ECO:0007669"/>
    <property type="project" value="InterPro"/>
</dbReference>
<dbReference type="Gene3D" id="1.10.8.430">
    <property type="entry name" value="Helical domain of apoptotic protease-activating factors"/>
    <property type="match status" value="1"/>
</dbReference>
<sequence>MLSPKFLFYPLATREVKQLRQYIKRINNLLKHLGAVGELDKRENVWLGWVRDICLPAKDFLTSFISKRELKIKRWAKLKAPTFLGADLELRKKMKVIRSRIQYAYGRRRIYGMAEPDEVERLQPSRAFELESIWRDLRLMCALIEDVQGMEEKGERVKIWLEQMGDLALEVDALNTQIQGHHQKMKGGLRGELRVLSSIAEKKEQISSKFQAMSERKSTYDIGKFEGNRCQISMPDIIVEDDNNNLEEAEPGSSQQEQHTNTGRCMGEIEEEVESIAPKSSLTNAMIGTRPSTSETVERSYTSDSKIRDIEQVESMERELKLIYAFLKDVEAIEEPDARLKFWEEEMRGIAQEAEVFLGPYKQNVRVEEKGFCNRLASTVKNLKADSKVVKRISKIRKKIQKFTERRIEYGIEHVEAFNSTSHKIYQKRPPSQYSEESDIIGFEDHEYEITERLRTVEPHRCIILVVGMEGSGKTNLAKSIYDKNKDHFCNCTHAWVPISGKCSAVEILQDIRKEVIGSDQEPKGKRYLEEELKQMLQTFFKGKRYLIVLDDIPTAGVWDDLKDTFPDESNRSRIVITTRDMAIASHSDSRIFQYKLHLRSIDESWTLFTDTLKNEVPKELEKLGKEIVMSCGGLPQTIVNKGKLLSEKAATIEEWLRVLNELKGETGPWLEISKKVSRELPLELKGCLYYFLLFPEDYEIPTRRLITLWVAEGFLRPGRGDKSPEHFAERYLMELIDRNLVQVTEKKPNGKVRTCCLPGALRKLLSKAMENKISKGLEKTASKSSSSIQWNRWIVDHHNYTDASNTSYNHIHGDNIDTATLQASYEKSLSFMSFDYREGSQPGEEIGNFLDRCISYRCFLLLRVLDLERVFRPQLPKVLRKLTLLRYLGLRWTYLESLPSSISNLLKLQTLDVKHTYISTLPPSIWKMQHLRHLYLSESYRSRFEPRPSGASLTDLQTLWGAFVDEKSPVNDGLDTLINLRKLGVACRCMSNQKDVMSSKLQAVANWIQKLEHLQSLRLKSHDENNQPCDLHIKTLFGHTNLSSVYFLGRLETPSIVSEFPENLIELTLSASALTEDPLQKLGKLPKLRILQLFSKSYVGKNMCCPQNSFPQLRVLKLWKLEELEDWIVKEGALSRLRDLEIRSCASLHKLPDGLQHVKTLQELKISNMPMEFTERTKDSNSEDWFKIEHVRYVRTEP</sequence>
<evidence type="ECO:0000256" key="2">
    <source>
        <dbReference type="ARBA" id="ARBA00022741"/>
    </source>
</evidence>
<dbReference type="PANTHER" id="PTHR23155">
    <property type="entry name" value="DISEASE RESISTANCE PROTEIN RP"/>
    <property type="match status" value="1"/>
</dbReference>
<feature type="domain" description="NB-ARC" evidence="4">
    <location>
        <begin position="445"/>
        <end position="611"/>
    </location>
</feature>
<evidence type="ECO:0000259" key="6">
    <source>
        <dbReference type="Pfam" id="PF23559"/>
    </source>
</evidence>
<dbReference type="PANTHER" id="PTHR23155:SF955">
    <property type="entry name" value="AAA+ ATPASE DOMAIN-CONTAINING PROTEIN"/>
    <property type="match status" value="1"/>
</dbReference>
<dbReference type="InterPro" id="IPR055414">
    <property type="entry name" value="LRR_R13L4/SHOC2-like"/>
</dbReference>
<dbReference type="InterPro" id="IPR042197">
    <property type="entry name" value="Apaf_helical"/>
</dbReference>
<evidence type="ECO:0000259" key="7">
    <source>
        <dbReference type="Pfam" id="PF23598"/>
    </source>
</evidence>
<dbReference type="InterPro" id="IPR036388">
    <property type="entry name" value="WH-like_DNA-bd_sf"/>
</dbReference>
<dbReference type="InterPro" id="IPR041118">
    <property type="entry name" value="Rx_N"/>
</dbReference>
<gene>
    <name evidence="8" type="primary">RPP8L2_9</name>
    <name evidence="8" type="ORF">CFP56_043752</name>
</gene>
<evidence type="ECO:0000256" key="1">
    <source>
        <dbReference type="ARBA" id="ARBA00022737"/>
    </source>
</evidence>
<dbReference type="Pfam" id="PF23598">
    <property type="entry name" value="LRR_14"/>
    <property type="match status" value="1"/>
</dbReference>
<dbReference type="InterPro" id="IPR032675">
    <property type="entry name" value="LRR_dom_sf"/>
</dbReference>
<keyword evidence="3" id="KW-0611">Plant defense</keyword>
<dbReference type="Gene3D" id="3.80.10.10">
    <property type="entry name" value="Ribonuclease Inhibitor"/>
    <property type="match status" value="1"/>
</dbReference>
<organism evidence="8 9">
    <name type="scientific">Quercus suber</name>
    <name type="common">Cork oak</name>
    <dbReference type="NCBI Taxonomy" id="58331"/>
    <lineage>
        <taxon>Eukaryota</taxon>
        <taxon>Viridiplantae</taxon>
        <taxon>Streptophyta</taxon>
        <taxon>Embryophyta</taxon>
        <taxon>Tracheophyta</taxon>
        <taxon>Spermatophyta</taxon>
        <taxon>Magnoliopsida</taxon>
        <taxon>eudicotyledons</taxon>
        <taxon>Gunneridae</taxon>
        <taxon>Pentapetalae</taxon>
        <taxon>rosids</taxon>
        <taxon>fabids</taxon>
        <taxon>Fagales</taxon>
        <taxon>Fagaceae</taxon>
        <taxon>Quercus</taxon>
    </lineage>
</organism>
<keyword evidence="2" id="KW-0547">Nucleotide-binding</keyword>
<dbReference type="Gene3D" id="1.20.5.4130">
    <property type="match status" value="1"/>
</dbReference>
<dbReference type="InterPro" id="IPR038005">
    <property type="entry name" value="RX-like_CC"/>
</dbReference>
<feature type="domain" description="Disease resistance N-terminal" evidence="5">
    <location>
        <begin position="311"/>
        <end position="361"/>
    </location>
</feature>
<dbReference type="SUPFAM" id="SSF52540">
    <property type="entry name" value="P-loop containing nucleoside triphosphate hydrolases"/>
    <property type="match status" value="1"/>
</dbReference>
<reference evidence="8 9" key="1">
    <citation type="journal article" date="2018" name="Sci. Data">
        <title>The draft genome sequence of cork oak.</title>
        <authorList>
            <person name="Ramos A.M."/>
            <person name="Usie A."/>
            <person name="Barbosa P."/>
            <person name="Barros P.M."/>
            <person name="Capote T."/>
            <person name="Chaves I."/>
            <person name="Simoes F."/>
            <person name="Abreu I."/>
            <person name="Carrasquinho I."/>
            <person name="Faro C."/>
            <person name="Guimaraes J.B."/>
            <person name="Mendonca D."/>
            <person name="Nobrega F."/>
            <person name="Rodrigues L."/>
            <person name="Saibo N.J.M."/>
            <person name="Varela M.C."/>
            <person name="Egas C."/>
            <person name="Matos J."/>
            <person name="Miguel C.M."/>
            <person name="Oliveira M.M."/>
            <person name="Ricardo C.P."/>
            <person name="Goncalves S."/>
        </authorList>
    </citation>
    <scope>NUCLEOTIDE SEQUENCE [LARGE SCALE GENOMIC DNA]</scope>
    <source>
        <strain evidence="9">cv. HL8</strain>
    </source>
</reference>
<dbReference type="Pfam" id="PF00931">
    <property type="entry name" value="NB-ARC"/>
    <property type="match status" value="1"/>
</dbReference>
<protein>
    <submittedName>
        <fullName evidence="8">Disease resistance rpp8-like protein 2</fullName>
    </submittedName>
</protein>
<evidence type="ECO:0000259" key="4">
    <source>
        <dbReference type="Pfam" id="PF00931"/>
    </source>
</evidence>
<dbReference type="EMBL" id="PKMF04000926">
    <property type="protein sequence ID" value="KAK7816665.1"/>
    <property type="molecule type" value="Genomic_DNA"/>
</dbReference>
<evidence type="ECO:0000259" key="5">
    <source>
        <dbReference type="Pfam" id="PF18052"/>
    </source>
</evidence>
<evidence type="ECO:0000256" key="3">
    <source>
        <dbReference type="ARBA" id="ARBA00022821"/>
    </source>
</evidence>
<dbReference type="Proteomes" id="UP000237347">
    <property type="component" value="Unassembled WGS sequence"/>
</dbReference>
<evidence type="ECO:0000313" key="9">
    <source>
        <dbReference type="Proteomes" id="UP000237347"/>
    </source>
</evidence>
<dbReference type="Gene3D" id="3.40.50.300">
    <property type="entry name" value="P-loop containing nucleotide triphosphate hydrolases"/>
    <property type="match status" value="1"/>
</dbReference>
<accession>A0AAW0IPM0</accession>
<proteinExistence type="predicted"/>
<dbReference type="Pfam" id="PF18052">
    <property type="entry name" value="Rx_N"/>
    <property type="match status" value="1"/>
</dbReference>